<dbReference type="GO" id="GO:0003677">
    <property type="term" value="F:DNA binding"/>
    <property type="evidence" value="ECO:0007669"/>
    <property type="project" value="UniProtKB-UniRule"/>
</dbReference>
<organism evidence="4 5">
    <name type="scientific">Exobacillus caeni</name>
    <dbReference type="NCBI Taxonomy" id="2574798"/>
    <lineage>
        <taxon>Bacteria</taxon>
        <taxon>Bacillati</taxon>
        <taxon>Bacillota</taxon>
        <taxon>Bacilli</taxon>
        <taxon>Bacillales</taxon>
        <taxon>Guptibacillaceae</taxon>
        <taxon>Exobacillus</taxon>
    </lineage>
</organism>
<dbReference type="PANTHER" id="PTHR43479">
    <property type="entry name" value="ACREF/ENVCD OPERON REPRESSOR-RELATED"/>
    <property type="match status" value="1"/>
</dbReference>
<dbReference type="InterPro" id="IPR023772">
    <property type="entry name" value="DNA-bd_HTH_TetR-type_CS"/>
</dbReference>
<dbReference type="SUPFAM" id="SSF46689">
    <property type="entry name" value="Homeodomain-like"/>
    <property type="match status" value="1"/>
</dbReference>
<protein>
    <submittedName>
        <fullName evidence="4">TetR/AcrR family transcriptional regulator</fullName>
    </submittedName>
</protein>
<dbReference type="PROSITE" id="PS01081">
    <property type="entry name" value="HTH_TETR_1"/>
    <property type="match status" value="1"/>
</dbReference>
<dbReference type="AlphaFoldDB" id="A0A5R9FBB4"/>
<evidence type="ECO:0000256" key="2">
    <source>
        <dbReference type="PROSITE-ProRule" id="PRU00335"/>
    </source>
</evidence>
<dbReference type="PRINTS" id="PR00455">
    <property type="entry name" value="HTHTETR"/>
</dbReference>
<dbReference type="InterPro" id="IPR001647">
    <property type="entry name" value="HTH_TetR"/>
</dbReference>
<evidence type="ECO:0000256" key="1">
    <source>
        <dbReference type="ARBA" id="ARBA00023125"/>
    </source>
</evidence>
<evidence type="ECO:0000259" key="3">
    <source>
        <dbReference type="PROSITE" id="PS50977"/>
    </source>
</evidence>
<name>A0A5R9FBB4_9BACL</name>
<dbReference type="Gene3D" id="1.10.357.10">
    <property type="entry name" value="Tetracycline Repressor, domain 2"/>
    <property type="match status" value="1"/>
</dbReference>
<reference evidence="4 5" key="1">
    <citation type="submission" date="2019-04" db="EMBL/GenBank/DDBJ databases">
        <title>Bacillus caeni sp. nov., a bacterium isolated from mangrove sediment.</title>
        <authorList>
            <person name="Huang H."/>
            <person name="Mo K."/>
            <person name="Hu Y."/>
        </authorList>
    </citation>
    <scope>NUCLEOTIDE SEQUENCE [LARGE SCALE GENOMIC DNA]</scope>
    <source>
        <strain evidence="4 5">HB172195</strain>
    </source>
</reference>
<dbReference type="PROSITE" id="PS50977">
    <property type="entry name" value="HTH_TETR_2"/>
    <property type="match status" value="1"/>
</dbReference>
<dbReference type="EMBL" id="SWLG01000008">
    <property type="protein sequence ID" value="TLS36915.1"/>
    <property type="molecule type" value="Genomic_DNA"/>
</dbReference>
<evidence type="ECO:0000313" key="4">
    <source>
        <dbReference type="EMBL" id="TLS36915.1"/>
    </source>
</evidence>
<proteinExistence type="predicted"/>
<gene>
    <name evidence="4" type="ORF">FCL54_13240</name>
</gene>
<dbReference type="RefSeq" id="WP_138127112.1">
    <property type="nucleotide sequence ID" value="NZ_SWLG01000008.1"/>
</dbReference>
<feature type="DNA-binding region" description="H-T-H motif" evidence="2">
    <location>
        <begin position="22"/>
        <end position="41"/>
    </location>
</feature>
<dbReference type="InterPro" id="IPR009057">
    <property type="entry name" value="Homeodomain-like_sf"/>
</dbReference>
<dbReference type="SUPFAM" id="SSF48498">
    <property type="entry name" value="Tetracyclin repressor-like, C-terminal domain"/>
    <property type="match status" value="1"/>
</dbReference>
<dbReference type="InterPro" id="IPR036271">
    <property type="entry name" value="Tet_transcr_reg_TetR-rel_C_sf"/>
</dbReference>
<evidence type="ECO:0000313" key="5">
    <source>
        <dbReference type="Proteomes" id="UP000308230"/>
    </source>
</evidence>
<dbReference type="Gene3D" id="1.10.10.60">
    <property type="entry name" value="Homeodomain-like"/>
    <property type="match status" value="1"/>
</dbReference>
<dbReference type="OrthoDB" id="9814200at2"/>
<feature type="domain" description="HTH tetR-type" evidence="3">
    <location>
        <begin position="1"/>
        <end position="59"/>
    </location>
</feature>
<keyword evidence="5" id="KW-1185">Reference proteome</keyword>
<dbReference type="Pfam" id="PF00440">
    <property type="entry name" value="TetR_N"/>
    <property type="match status" value="1"/>
</dbReference>
<keyword evidence="1 2" id="KW-0238">DNA-binding</keyword>
<accession>A0A5R9FBB4</accession>
<dbReference type="InterPro" id="IPR041490">
    <property type="entry name" value="KstR2_TetR_C"/>
</dbReference>
<dbReference type="PANTHER" id="PTHR43479:SF11">
    <property type="entry name" value="ACREF_ENVCD OPERON REPRESSOR-RELATED"/>
    <property type="match status" value="1"/>
</dbReference>
<dbReference type="Pfam" id="PF17932">
    <property type="entry name" value="TetR_C_24"/>
    <property type="match status" value="1"/>
</dbReference>
<comment type="caution">
    <text evidence="4">The sequence shown here is derived from an EMBL/GenBank/DDBJ whole genome shotgun (WGS) entry which is preliminary data.</text>
</comment>
<sequence length="189" mass="22321">MKQRILETSIELFDKNGFTETSVQDIVEAVGVTKGTFYYYFNSKQELLKDIHLGYIEDLVKQQEKIFSDEAKDTNTKLREVIFLLIHNIKNRKESARIFFRERKNLKDDHVEMIKSYRDLFRKNLQAVIEEGVEKGEFSRRLNPDMLTRAILGMTNWSYYWYKADGEVSEEELTDIYTELILHGISTGD</sequence>
<dbReference type="Proteomes" id="UP000308230">
    <property type="component" value="Unassembled WGS sequence"/>
</dbReference>
<dbReference type="InterPro" id="IPR050624">
    <property type="entry name" value="HTH-type_Tx_Regulator"/>
</dbReference>